<comment type="caution">
    <text evidence="2">The sequence shown here is derived from an EMBL/GenBank/DDBJ whole genome shotgun (WGS) entry which is preliminary data.</text>
</comment>
<keyword evidence="1" id="KW-0812">Transmembrane</keyword>
<accession>A0A843XDK8</accession>
<sequence length="253" mass="29524">MKNLGGSENTTCVSYVHLLTTEEPLAQVQYKLEHDDSDLFECNNSKKPRDRHDNLLHRPLVNSANSQALEHHGLSNRAQWLQPRALWLQTRTRLDLLLNQHCCNHELLLFFSFFFSYFFSFFFPWRRCSAPLDADPFFPLFFPSSLLPECSWFYLAWDAFGVQETWVFIAPYVHKEPWGTWAQKPRQILLNPKRPHVQINQMLRLQSECVDTATECVDTLSHLRKTGLLDARSSVDTTTDCVDTLSQSDKWIS</sequence>
<evidence type="ECO:0000313" key="3">
    <source>
        <dbReference type="Proteomes" id="UP000652761"/>
    </source>
</evidence>
<reference evidence="2" key="1">
    <citation type="submission" date="2017-07" db="EMBL/GenBank/DDBJ databases">
        <title>Taro Niue Genome Assembly and Annotation.</title>
        <authorList>
            <person name="Atibalentja N."/>
            <person name="Keating K."/>
            <person name="Fields C.J."/>
        </authorList>
    </citation>
    <scope>NUCLEOTIDE SEQUENCE</scope>
    <source>
        <strain evidence="2">Niue_2</strain>
        <tissue evidence="2">Leaf</tissue>
    </source>
</reference>
<feature type="transmembrane region" description="Helical" evidence="1">
    <location>
        <begin position="107"/>
        <end position="125"/>
    </location>
</feature>
<evidence type="ECO:0000313" key="2">
    <source>
        <dbReference type="EMBL" id="MQM17372.1"/>
    </source>
</evidence>
<dbReference type="AlphaFoldDB" id="A0A843XDK8"/>
<organism evidence="2 3">
    <name type="scientific">Colocasia esculenta</name>
    <name type="common">Wild taro</name>
    <name type="synonym">Arum esculentum</name>
    <dbReference type="NCBI Taxonomy" id="4460"/>
    <lineage>
        <taxon>Eukaryota</taxon>
        <taxon>Viridiplantae</taxon>
        <taxon>Streptophyta</taxon>
        <taxon>Embryophyta</taxon>
        <taxon>Tracheophyta</taxon>
        <taxon>Spermatophyta</taxon>
        <taxon>Magnoliopsida</taxon>
        <taxon>Liliopsida</taxon>
        <taxon>Araceae</taxon>
        <taxon>Aroideae</taxon>
        <taxon>Colocasieae</taxon>
        <taxon>Colocasia</taxon>
    </lineage>
</organism>
<protein>
    <submittedName>
        <fullName evidence="2">Uncharacterized protein</fullName>
    </submittedName>
</protein>
<keyword evidence="1" id="KW-1133">Transmembrane helix</keyword>
<dbReference type="EMBL" id="NMUH01007499">
    <property type="protein sequence ID" value="MQM17372.1"/>
    <property type="molecule type" value="Genomic_DNA"/>
</dbReference>
<keyword evidence="1" id="KW-0472">Membrane</keyword>
<keyword evidence="3" id="KW-1185">Reference proteome</keyword>
<evidence type="ECO:0000256" key="1">
    <source>
        <dbReference type="SAM" id="Phobius"/>
    </source>
</evidence>
<dbReference type="Proteomes" id="UP000652761">
    <property type="component" value="Unassembled WGS sequence"/>
</dbReference>
<proteinExistence type="predicted"/>
<gene>
    <name evidence="2" type="ORF">Taro_050343</name>
</gene>
<name>A0A843XDK8_COLES</name>